<evidence type="ECO:0000313" key="3">
    <source>
        <dbReference type="EMBL" id="ELY30842.1"/>
    </source>
</evidence>
<dbReference type="EMBL" id="CP001932">
    <property type="protein sequence ID" value="ADD06159.1"/>
    <property type="molecule type" value="Genomic_DNA"/>
</dbReference>
<evidence type="ECO:0000256" key="1">
    <source>
        <dbReference type="SAM" id="Phobius"/>
    </source>
</evidence>
<evidence type="ECO:0000313" key="2">
    <source>
        <dbReference type="EMBL" id="ADD06159.1"/>
    </source>
</evidence>
<dbReference type="Proteomes" id="UP000001879">
    <property type="component" value="Chromosome"/>
</dbReference>
<dbReference type="PaxDb" id="547559-Nmag_2600"/>
<gene>
    <name evidence="2" type="ordered locus">Nmag_2600</name>
    <name evidence="3" type="ORF">C500_07388</name>
</gene>
<keyword evidence="1" id="KW-1133">Transmembrane helix</keyword>
<dbReference type="GeneID" id="8825455"/>
<feature type="transmembrane region" description="Helical" evidence="1">
    <location>
        <begin position="58"/>
        <end position="86"/>
    </location>
</feature>
<evidence type="ECO:0000313" key="4">
    <source>
        <dbReference type="Proteomes" id="UP000001879"/>
    </source>
</evidence>
<reference evidence="2 4" key="2">
    <citation type="journal article" date="2012" name="BMC Genomics">
        <title>A comparative genomics perspective on the genetic content of the alkaliphilic haloarchaeon Natrialba magadii ATCC 43099T.</title>
        <authorList>
            <person name="Siddaramappa S."/>
            <person name="Challacombe J.F."/>
            <person name="Decastro R.E."/>
            <person name="Pfeiffer F."/>
            <person name="Sastre D.E."/>
            <person name="Gimenez M.I."/>
            <person name="Paggi R.A."/>
            <person name="Detter J.C."/>
            <person name="Davenport K.W."/>
            <person name="Goodwin L.A."/>
            <person name="Kyrpides N."/>
            <person name="Tapia R."/>
            <person name="Pitluck S."/>
            <person name="Lucas S."/>
            <person name="Woyke T."/>
            <person name="Maupin-Furlow J.A."/>
        </authorList>
    </citation>
    <scope>NUCLEOTIDE SEQUENCE [LARGE SCALE GENOMIC DNA]</scope>
    <source>
        <strain evidence="2">ATCC 43099</strain>
        <strain evidence="4">ATCC 43099 / DSM 3394 / CCM 3739 / CIP 104546 / IAM 13178 / JCM 8861 / NBRC 102185 / NCIMB 2190 / MS3</strain>
    </source>
</reference>
<name>D3SYW7_NATMM</name>
<proteinExistence type="predicted"/>
<dbReference type="Proteomes" id="UP000011543">
    <property type="component" value="Unassembled WGS sequence"/>
</dbReference>
<protein>
    <submittedName>
        <fullName evidence="2">Uncharacterized protein</fullName>
    </submittedName>
</protein>
<evidence type="ECO:0000313" key="5">
    <source>
        <dbReference type="Proteomes" id="UP000011543"/>
    </source>
</evidence>
<dbReference type="eggNOG" id="arCOG11193">
    <property type="taxonomic scope" value="Archaea"/>
</dbReference>
<dbReference type="AlphaFoldDB" id="D3SYW7"/>
<keyword evidence="1" id="KW-0812">Transmembrane</keyword>
<reference evidence="4" key="1">
    <citation type="submission" date="2010-02" db="EMBL/GenBank/DDBJ databases">
        <title>Complete sequence of chromosome of Natrialba magadii ATCC 43099.</title>
        <authorList>
            <consortium name="US DOE Joint Genome Institute"/>
            <person name="Lucas S."/>
            <person name="Copeland A."/>
            <person name="Lapidus A."/>
            <person name="Cheng J.-F."/>
            <person name="Bruce D."/>
            <person name="Goodwin L."/>
            <person name="Pitluck S."/>
            <person name="Davenport K."/>
            <person name="Saunders E."/>
            <person name="Detter J.C."/>
            <person name="Han C."/>
            <person name="Tapia R."/>
            <person name="Land M."/>
            <person name="Hauser L."/>
            <person name="Kyrpides N."/>
            <person name="Mikhailova N."/>
            <person name="De Castro R.E."/>
            <person name="Maupin-Furlow J.A."/>
            <person name="Woyke T."/>
        </authorList>
    </citation>
    <scope>NUCLEOTIDE SEQUENCE [LARGE SCALE GENOMIC DNA]</scope>
    <source>
        <strain evidence="4">ATCC 43099 / DSM 3394 / CCM 3739 / CIP 104546 / IAM 13178 / JCM 8861 / NBRC 102185 / NCIMB 2190 / MS3</strain>
    </source>
</reference>
<organism evidence="2 4">
    <name type="scientific">Natrialba magadii (strain ATCC 43099 / DSM 3394 / CCM 3739 / CIP 104546 / IAM 13178 / JCM 8861 / NBRC 102185 / NCIMB 2190 / MS3)</name>
    <name type="common">Natronobacterium magadii</name>
    <dbReference type="NCBI Taxonomy" id="547559"/>
    <lineage>
        <taxon>Archaea</taxon>
        <taxon>Methanobacteriati</taxon>
        <taxon>Methanobacteriota</taxon>
        <taxon>Stenosarchaea group</taxon>
        <taxon>Halobacteria</taxon>
        <taxon>Halobacteriales</taxon>
        <taxon>Natrialbaceae</taxon>
        <taxon>Natrialba</taxon>
    </lineage>
</organism>
<accession>D3SYW7</accession>
<reference evidence="2" key="4">
    <citation type="submission" date="2016-09" db="EMBL/GenBank/DDBJ databases">
        <authorList>
            <person name="Pfeiffer F."/>
        </authorList>
    </citation>
    <scope>NUCLEOTIDE SEQUENCE</scope>
    <source>
        <strain evidence="2">ATCC 43099</strain>
    </source>
</reference>
<dbReference type="HOGENOM" id="CLU_1998806_0_0_2"/>
<keyword evidence="1" id="KW-0472">Membrane</keyword>
<dbReference type="EMBL" id="AOHS01000029">
    <property type="protein sequence ID" value="ELY30842.1"/>
    <property type="molecule type" value="Genomic_DNA"/>
</dbReference>
<reference evidence="3 5" key="3">
    <citation type="journal article" date="2014" name="PLoS Genet.">
        <title>Phylogenetically driven sequencing of extremely halophilic archaea reveals strategies for static and dynamic osmo-response.</title>
        <authorList>
            <person name="Becker E.A."/>
            <person name="Seitzer P.M."/>
            <person name="Tritt A."/>
            <person name="Larsen D."/>
            <person name="Krusor M."/>
            <person name="Yao A.I."/>
            <person name="Wu D."/>
            <person name="Madern D."/>
            <person name="Eisen J.A."/>
            <person name="Darling A.E."/>
            <person name="Facciotti M.T."/>
        </authorList>
    </citation>
    <scope>NUCLEOTIDE SEQUENCE [LARGE SCALE GENOMIC DNA]</scope>
    <source>
        <strain evidence="5">ATCC 43099 / DSM 3394 / CCM 3739 / CIP 104546 / IAM 13178 / JCM 8861 / NBRC 102185 / NCIMB 2190 / MS3</strain>
        <strain evidence="3">MS-3</strain>
    </source>
</reference>
<dbReference type="RefSeq" id="WP_004215195.1">
    <property type="nucleotide sequence ID" value="NC_013922.1"/>
</dbReference>
<keyword evidence="4" id="KW-1185">Reference proteome</keyword>
<dbReference type="STRING" id="547559.Nmag_2600"/>
<dbReference type="KEGG" id="nmg:Nmag_2600"/>
<dbReference type="PATRIC" id="fig|547559.17.peg.1443"/>
<sequence>MALDRIDGVALVGFALLAVASLTLSLEQIAVAAAFGGFVLSLSVWRLYGGRPWEALGWLAWVGAAVALVVDFDLLTFLVTFGGFGLMGAGLLLGSRLDLFPAIWDAEPGSESDDSDAVDSTTDE</sequence>